<dbReference type="InterPro" id="IPR036291">
    <property type="entry name" value="NAD(P)-bd_dom_sf"/>
</dbReference>
<dbReference type="GO" id="GO:0016491">
    <property type="term" value="F:oxidoreductase activity"/>
    <property type="evidence" value="ECO:0007669"/>
    <property type="project" value="UniProtKB-KW"/>
</dbReference>
<evidence type="ECO:0000256" key="1">
    <source>
        <dbReference type="ARBA" id="ARBA00006484"/>
    </source>
</evidence>
<evidence type="ECO:0000313" key="4">
    <source>
        <dbReference type="EMBL" id="RDL39122.1"/>
    </source>
</evidence>
<dbReference type="Pfam" id="PF00106">
    <property type="entry name" value="adh_short"/>
    <property type="match status" value="2"/>
</dbReference>
<keyword evidence="3" id="KW-0560">Oxidoreductase</keyword>
<evidence type="ECO:0000256" key="3">
    <source>
        <dbReference type="ARBA" id="ARBA00023002"/>
    </source>
</evidence>
<organism evidence="4 5">
    <name type="scientific">Venustampulla echinocandica</name>
    <dbReference type="NCBI Taxonomy" id="2656787"/>
    <lineage>
        <taxon>Eukaryota</taxon>
        <taxon>Fungi</taxon>
        <taxon>Dikarya</taxon>
        <taxon>Ascomycota</taxon>
        <taxon>Pezizomycotina</taxon>
        <taxon>Leotiomycetes</taxon>
        <taxon>Helotiales</taxon>
        <taxon>Pleuroascaceae</taxon>
        <taxon>Venustampulla</taxon>
    </lineage>
</organism>
<dbReference type="Gene3D" id="3.40.50.720">
    <property type="entry name" value="NAD(P)-binding Rossmann-like Domain"/>
    <property type="match status" value="1"/>
</dbReference>
<proteinExistence type="inferred from homology"/>
<sequence length="284" mass="31491">MSFPYKTVLVIGATSGIGLALAEKCIAIGSHVIAVGRRKENLNDLVQKYGNNKVTIFQFDITNLQGIPDFVKSYASDTLLLHLRTYFTNFPISRVTAAHTKLDSVILNSGIQRGFDFTKPETVDLNMLDLEVTTNYLSHIHLFTHLLPHLQSLAPTLTALIFVTSGLALVPFPRYPNYCATKAAMHHLILSLREQLSGSNVKVVEILPPAVQTELHDEKHQPDIKGGGRVGIPIGEFTEEAWKGLCEGSEGVPVGIIKGHYEGWERERQEGFKMLVRMMKQSGQ</sequence>
<evidence type="ECO:0000313" key="5">
    <source>
        <dbReference type="Proteomes" id="UP000254866"/>
    </source>
</evidence>
<dbReference type="PANTHER" id="PTHR43669">
    <property type="entry name" value="5-KETO-D-GLUCONATE 5-REDUCTASE"/>
    <property type="match status" value="1"/>
</dbReference>
<dbReference type="PANTHER" id="PTHR43669:SF11">
    <property type="entry name" value="SHORT-CHAIN DEHYDROGENASE_OXIDOREDUCTASE"/>
    <property type="match status" value="1"/>
</dbReference>
<dbReference type="RefSeq" id="XP_031871778.1">
    <property type="nucleotide sequence ID" value="XM_032012085.1"/>
</dbReference>
<evidence type="ECO:0000256" key="2">
    <source>
        <dbReference type="ARBA" id="ARBA00022857"/>
    </source>
</evidence>
<dbReference type="STRING" id="2656787.A0A370TUB4"/>
<dbReference type="GeneID" id="43596311"/>
<dbReference type="Proteomes" id="UP000254866">
    <property type="component" value="Unassembled WGS sequence"/>
</dbReference>
<dbReference type="EMBL" id="NPIC01000002">
    <property type="protein sequence ID" value="RDL39122.1"/>
    <property type="molecule type" value="Genomic_DNA"/>
</dbReference>
<keyword evidence="2" id="KW-0521">NADP</keyword>
<name>A0A370TUB4_9HELO</name>
<keyword evidence="5" id="KW-1185">Reference proteome</keyword>
<reference evidence="4 5" key="1">
    <citation type="journal article" date="2018" name="IMA Fungus">
        <title>IMA Genome-F 9: Draft genome sequence of Annulohypoxylon stygium, Aspergillus mulundensis, Berkeleyomyces basicola (syn. Thielaviopsis basicola), Ceratocystis smalleyi, two Cercospora beticola strains, Coleophoma cylindrospora, Fusarium fracticaudum, Phialophora cf. hyalina, and Morchella septimelata.</title>
        <authorList>
            <person name="Wingfield B.D."/>
            <person name="Bills G.F."/>
            <person name="Dong Y."/>
            <person name="Huang W."/>
            <person name="Nel W.J."/>
            <person name="Swalarsk-Parry B.S."/>
            <person name="Vaghefi N."/>
            <person name="Wilken P.M."/>
            <person name="An Z."/>
            <person name="de Beer Z.W."/>
            <person name="De Vos L."/>
            <person name="Chen L."/>
            <person name="Duong T.A."/>
            <person name="Gao Y."/>
            <person name="Hammerbacher A."/>
            <person name="Kikkert J.R."/>
            <person name="Li Y."/>
            <person name="Li H."/>
            <person name="Li K."/>
            <person name="Li Q."/>
            <person name="Liu X."/>
            <person name="Ma X."/>
            <person name="Naidoo K."/>
            <person name="Pethybridge S.J."/>
            <person name="Sun J."/>
            <person name="Steenkamp E.T."/>
            <person name="van der Nest M.A."/>
            <person name="van Wyk S."/>
            <person name="Wingfield M.J."/>
            <person name="Xiong C."/>
            <person name="Yue Q."/>
            <person name="Zhang X."/>
        </authorList>
    </citation>
    <scope>NUCLEOTIDE SEQUENCE [LARGE SCALE GENOMIC DNA]</scope>
    <source>
        <strain evidence="4 5">BP 5553</strain>
    </source>
</reference>
<protein>
    <submittedName>
        <fullName evidence="4">Putative short-chain dehydrogenase</fullName>
    </submittedName>
</protein>
<dbReference type="OrthoDB" id="37659at2759"/>
<dbReference type="InterPro" id="IPR020904">
    <property type="entry name" value="Sc_DH/Rdtase_CS"/>
</dbReference>
<accession>A0A370TUB4</accession>
<comment type="caution">
    <text evidence="4">The sequence shown here is derived from an EMBL/GenBank/DDBJ whole genome shotgun (WGS) entry which is preliminary data.</text>
</comment>
<dbReference type="AlphaFoldDB" id="A0A370TUB4"/>
<dbReference type="PRINTS" id="PR00081">
    <property type="entry name" value="GDHRDH"/>
</dbReference>
<gene>
    <name evidence="4" type="ORF">BP5553_03462</name>
</gene>
<dbReference type="PROSITE" id="PS00061">
    <property type="entry name" value="ADH_SHORT"/>
    <property type="match status" value="1"/>
</dbReference>
<comment type="similarity">
    <text evidence="1">Belongs to the short-chain dehydrogenases/reductases (SDR) family.</text>
</comment>
<dbReference type="SUPFAM" id="SSF51735">
    <property type="entry name" value="NAD(P)-binding Rossmann-fold domains"/>
    <property type="match status" value="1"/>
</dbReference>
<dbReference type="InterPro" id="IPR002347">
    <property type="entry name" value="SDR_fam"/>
</dbReference>